<protein>
    <submittedName>
        <fullName evidence="3">Cold shock domain-containing protein</fullName>
    </submittedName>
</protein>
<organism evidence="3 4">
    <name type="scientific">Spirosoma terrae</name>
    <dbReference type="NCBI Taxonomy" id="1968276"/>
    <lineage>
        <taxon>Bacteria</taxon>
        <taxon>Pseudomonadati</taxon>
        <taxon>Bacteroidota</taxon>
        <taxon>Cytophagia</taxon>
        <taxon>Cytophagales</taxon>
        <taxon>Cytophagaceae</taxon>
        <taxon>Spirosoma</taxon>
    </lineage>
</organism>
<dbReference type="GO" id="GO:0005829">
    <property type="term" value="C:cytosol"/>
    <property type="evidence" value="ECO:0007669"/>
    <property type="project" value="UniProtKB-ARBA"/>
</dbReference>
<dbReference type="EMBL" id="JAAFZH010000017">
    <property type="protein sequence ID" value="NDU98430.1"/>
    <property type="molecule type" value="Genomic_DNA"/>
</dbReference>
<dbReference type="CDD" id="cd04458">
    <property type="entry name" value="CSP_CDS"/>
    <property type="match status" value="1"/>
</dbReference>
<dbReference type="InterPro" id="IPR012340">
    <property type="entry name" value="NA-bd_OB-fold"/>
</dbReference>
<dbReference type="Gene3D" id="2.40.50.140">
    <property type="entry name" value="Nucleic acid-binding proteins"/>
    <property type="match status" value="1"/>
</dbReference>
<accession>A0A6L9LDC8</accession>
<evidence type="ECO:0000259" key="2">
    <source>
        <dbReference type="PROSITE" id="PS51857"/>
    </source>
</evidence>
<dbReference type="AlphaFoldDB" id="A0A6L9LDC8"/>
<evidence type="ECO:0000313" key="4">
    <source>
        <dbReference type="Proteomes" id="UP000474175"/>
    </source>
</evidence>
<dbReference type="GO" id="GO:0003676">
    <property type="term" value="F:nucleic acid binding"/>
    <property type="evidence" value="ECO:0007669"/>
    <property type="project" value="InterPro"/>
</dbReference>
<dbReference type="RefSeq" id="WP_163954564.1">
    <property type="nucleotide sequence ID" value="NZ_JAAFZH010000017.1"/>
</dbReference>
<evidence type="ECO:0000313" key="3">
    <source>
        <dbReference type="EMBL" id="NDU98430.1"/>
    </source>
</evidence>
<dbReference type="SUPFAM" id="SSF50249">
    <property type="entry name" value="Nucleic acid-binding proteins"/>
    <property type="match status" value="1"/>
</dbReference>
<dbReference type="SMART" id="SM00357">
    <property type="entry name" value="CSP"/>
    <property type="match status" value="1"/>
</dbReference>
<evidence type="ECO:0000256" key="1">
    <source>
        <dbReference type="SAM" id="MobiDB-lite"/>
    </source>
</evidence>
<keyword evidence="4" id="KW-1185">Reference proteome</keyword>
<gene>
    <name evidence="3" type="ORF">GK108_26325</name>
</gene>
<feature type="region of interest" description="Disordered" evidence="1">
    <location>
        <begin position="1"/>
        <end position="65"/>
    </location>
</feature>
<dbReference type="PROSITE" id="PS51857">
    <property type="entry name" value="CSD_2"/>
    <property type="match status" value="1"/>
</dbReference>
<comment type="caution">
    <text evidence="3">The sequence shown here is derived from an EMBL/GenBank/DDBJ whole genome shotgun (WGS) entry which is preliminary data.</text>
</comment>
<dbReference type="InterPro" id="IPR011129">
    <property type="entry name" value="CSD"/>
</dbReference>
<dbReference type="Proteomes" id="UP000474175">
    <property type="component" value="Unassembled WGS sequence"/>
</dbReference>
<dbReference type="Pfam" id="PF00313">
    <property type="entry name" value="CSD"/>
    <property type="match status" value="1"/>
</dbReference>
<name>A0A6L9LDC8_9BACT</name>
<proteinExistence type="predicted"/>
<feature type="domain" description="CSD" evidence="2">
    <location>
        <begin position="87"/>
        <end position="148"/>
    </location>
</feature>
<dbReference type="InterPro" id="IPR002059">
    <property type="entry name" value="CSP_DNA-bd"/>
</dbReference>
<sequence length="150" mass="16890">MGRSQETFSKKEKEKARQKKRKDKEQKKEDRKANPSRGTDLDTMMAYVDENGNLTSTPPDPSRKKAIDLDDIVIGVSRQEDMAEVAPREGIVSSYTESKGYGFIRDLKSQQTVFFHKNGLIDPVSLQDKVSFQIEATPKGPSAIEVRKLA</sequence>
<reference evidence="3 4" key="1">
    <citation type="submission" date="2020-02" db="EMBL/GenBank/DDBJ databases">
        <title>Draft genome sequence of two Spirosoma agri KCTC 52727 and Spirosoma terrae KCTC 52035.</title>
        <authorList>
            <person name="Rojas J."/>
            <person name="Ambika Manirajan B."/>
            <person name="Suarez C."/>
            <person name="Ratering S."/>
            <person name="Schnell S."/>
        </authorList>
    </citation>
    <scope>NUCLEOTIDE SEQUENCE [LARGE SCALE GENOMIC DNA]</scope>
    <source>
        <strain evidence="3 4">KCTC 52035</strain>
    </source>
</reference>
<feature type="compositionally biased region" description="Basic and acidic residues" evidence="1">
    <location>
        <begin position="23"/>
        <end position="33"/>
    </location>
</feature>